<evidence type="ECO:0000256" key="5">
    <source>
        <dbReference type="ARBA" id="ARBA00049288"/>
    </source>
</evidence>
<dbReference type="GO" id="GO:0006099">
    <property type="term" value="P:tricarboxylic acid cycle"/>
    <property type="evidence" value="ECO:0007669"/>
    <property type="project" value="UniProtKB-UniRule"/>
</dbReference>
<dbReference type="STRING" id="279824.SAMN03080617_04115"/>
<keyword evidence="12" id="KW-1185">Reference proteome</keyword>
<comment type="catalytic activity">
    <reaction evidence="5 9">
        <text>oxaloacetate + acetyl-CoA + H2O = citrate + CoA + H(+)</text>
        <dbReference type="Rhea" id="RHEA:16845"/>
        <dbReference type="ChEBI" id="CHEBI:15377"/>
        <dbReference type="ChEBI" id="CHEBI:15378"/>
        <dbReference type="ChEBI" id="CHEBI:16452"/>
        <dbReference type="ChEBI" id="CHEBI:16947"/>
        <dbReference type="ChEBI" id="CHEBI:57287"/>
        <dbReference type="ChEBI" id="CHEBI:57288"/>
        <dbReference type="EC" id="2.3.3.16"/>
    </reaction>
</comment>
<dbReference type="OrthoDB" id="9800864at2"/>
<comment type="similarity">
    <text evidence="2 7 10">Belongs to the citrate synthase family.</text>
</comment>
<feature type="active site" evidence="8">
    <location>
        <position position="364"/>
    </location>
</feature>
<evidence type="ECO:0000256" key="8">
    <source>
        <dbReference type="PIRSR" id="PIRSR001369-1"/>
    </source>
</evidence>
<dbReference type="UniPathway" id="UPA00223">
    <property type="reaction ID" value="UER00717"/>
</dbReference>
<dbReference type="GO" id="GO:0005737">
    <property type="term" value="C:cytoplasm"/>
    <property type="evidence" value="ECO:0007669"/>
    <property type="project" value="InterPro"/>
</dbReference>
<keyword evidence="4 7" id="KW-0808">Transferase</keyword>
<evidence type="ECO:0000256" key="2">
    <source>
        <dbReference type="ARBA" id="ARBA00010566"/>
    </source>
</evidence>
<evidence type="ECO:0000256" key="3">
    <source>
        <dbReference type="ARBA" id="ARBA00022532"/>
    </source>
</evidence>
<dbReference type="InterPro" id="IPR016142">
    <property type="entry name" value="Citrate_synth-like_lrg_a-sub"/>
</dbReference>
<protein>
    <recommendedName>
        <fullName evidence="6 7">Citrate synthase</fullName>
    </recommendedName>
</protein>
<dbReference type="Gene3D" id="2.20.28.60">
    <property type="match status" value="1"/>
</dbReference>
<evidence type="ECO:0000256" key="10">
    <source>
        <dbReference type="RuleBase" id="RU003406"/>
    </source>
</evidence>
<proteinExistence type="inferred from homology"/>
<dbReference type="Proteomes" id="UP000198756">
    <property type="component" value="Unassembled WGS sequence"/>
</dbReference>
<accession>A0A1G5ZME2</accession>
<evidence type="ECO:0000313" key="11">
    <source>
        <dbReference type="EMBL" id="SDA95707.1"/>
    </source>
</evidence>
<dbReference type="AlphaFoldDB" id="A0A1G5ZME2"/>
<dbReference type="InterPro" id="IPR036969">
    <property type="entry name" value="Citrate_synthase_sf"/>
</dbReference>
<dbReference type="PIRSF" id="PIRSF001369">
    <property type="entry name" value="Citrate_synth"/>
    <property type="match status" value="1"/>
</dbReference>
<dbReference type="Gene3D" id="1.10.580.10">
    <property type="entry name" value="Citrate Synthase, domain 1"/>
    <property type="match status" value="1"/>
</dbReference>
<dbReference type="Gene3D" id="1.10.230.10">
    <property type="entry name" value="Cytochrome P450-Terp, domain 2"/>
    <property type="match status" value="1"/>
</dbReference>
<dbReference type="CDD" id="cd06114">
    <property type="entry name" value="EcCS_like"/>
    <property type="match status" value="1"/>
</dbReference>
<dbReference type="InterPro" id="IPR002020">
    <property type="entry name" value="Citrate_synthase"/>
</dbReference>
<evidence type="ECO:0000256" key="6">
    <source>
        <dbReference type="NCBIfam" id="TIGR01798"/>
    </source>
</evidence>
<reference evidence="12" key="1">
    <citation type="submission" date="2016-10" db="EMBL/GenBank/DDBJ databases">
        <authorList>
            <person name="Varghese N."/>
            <person name="Submissions S."/>
        </authorList>
    </citation>
    <scope>NUCLEOTIDE SEQUENCE [LARGE SCALE GENOMIC DNA]</scope>
    <source>
        <strain evidence="12">DSM 22703</strain>
    </source>
</reference>
<dbReference type="InterPro" id="IPR024176">
    <property type="entry name" value="Citrate_synthase_bac-typ"/>
</dbReference>
<dbReference type="NCBIfam" id="TIGR01798">
    <property type="entry name" value="cit_synth_I"/>
    <property type="match status" value="1"/>
</dbReference>
<sequence length="428" mass="47904">MSDSAKLSYNGQEYEFPVITGTENESAIEIGKLRDATGLVTLDPGYKNTGATKSAITFLDGEEGILRYRGYRIEDLAEKSTFLEVAYLLINGELPTQAEYEKFNEDITHHTLVHEDIKKILEGFPSNAHPMGVLSSLICSLTAFYPDSLHANRSKEEVDLSIIRLLAKMPTFAAWAYKNEMGHPVNYPDNTLDYCSNFLKMMFALPAEKFEVDPIVASALDKLLILHADHEQNCSTSTVRIVGSSQASIYASISAGINALWGPLHGGANQSVIEMLEAIKADGGDAKKYLDKAKDKNDPFRLMGFGHRVYKNFDPRAKIIKKAADDVLAKLGVKDPILQIAKELEHAALNDQYFIDRKLYPNVDFYSGIIYRALGIPTDMFTVMFALGRLPGWIAQWKEMRENNEPIGRPRQVYVGANERDYVSMNKR</sequence>
<evidence type="ECO:0000313" key="12">
    <source>
        <dbReference type="Proteomes" id="UP000198756"/>
    </source>
</evidence>
<dbReference type="NCBIfam" id="NF004126">
    <property type="entry name" value="PRK05614.1"/>
    <property type="match status" value="1"/>
</dbReference>
<evidence type="ECO:0000256" key="7">
    <source>
        <dbReference type="PIRNR" id="PIRNR001369"/>
    </source>
</evidence>
<evidence type="ECO:0000256" key="1">
    <source>
        <dbReference type="ARBA" id="ARBA00004751"/>
    </source>
</evidence>
<dbReference type="GO" id="GO:0036440">
    <property type="term" value="F:citrate synthase activity"/>
    <property type="evidence" value="ECO:0007669"/>
    <property type="project" value="UniProtKB-EC"/>
</dbReference>
<gene>
    <name evidence="11" type="ORF">SAMN03080617_04115</name>
</gene>
<dbReference type="SUPFAM" id="SSF48256">
    <property type="entry name" value="Citrate synthase"/>
    <property type="match status" value="1"/>
</dbReference>
<evidence type="ECO:0000256" key="9">
    <source>
        <dbReference type="RuleBase" id="RU003370"/>
    </source>
</evidence>
<name>A0A1G5ZME2_9BACT</name>
<dbReference type="PANTHER" id="PTHR42871:SF1">
    <property type="entry name" value="CITRATE SYNTHASE"/>
    <property type="match status" value="1"/>
</dbReference>
<dbReference type="FunFam" id="1.10.230.10:FF:000002">
    <property type="entry name" value="Citrate synthase"/>
    <property type="match status" value="1"/>
</dbReference>
<dbReference type="RefSeq" id="WP_092734509.1">
    <property type="nucleotide sequence ID" value="NZ_FMXE01000046.1"/>
</dbReference>
<organism evidence="11 12">
    <name type="scientific">Algoriphagus alkaliphilus</name>
    <dbReference type="NCBI Taxonomy" id="279824"/>
    <lineage>
        <taxon>Bacteria</taxon>
        <taxon>Pseudomonadati</taxon>
        <taxon>Bacteroidota</taxon>
        <taxon>Cytophagia</taxon>
        <taxon>Cytophagales</taxon>
        <taxon>Cyclobacteriaceae</taxon>
        <taxon>Algoriphagus</taxon>
    </lineage>
</organism>
<dbReference type="EMBL" id="FMXE01000046">
    <property type="protein sequence ID" value="SDA95707.1"/>
    <property type="molecule type" value="Genomic_DNA"/>
</dbReference>
<dbReference type="InterPro" id="IPR016143">
    <property type="entry name" value="Citrate_synth-like_sm_a-sub"/>
</dbReference>
<dbReference type="PANTHER" id="PTHR42871">
    <property type="entry name" value="CITRATE SYNTHASE"/>
    <property type="match status" value="1"/>
</dbReference>
<feature type="active site" evidence="8">
    <location>
        <position position="307"/>
    </location>
</feature>
<dbReference type="InterPro" id="IPR019810">
    <property type="entry name" value="Citrate_synthase_AS"/>
</dbReference>
<keyword evidence="3 9" id="KW-0816">Tricarboxylic acid cycle</keyword>
<dbReference type="InterPro" id="IPR010953">
    <property type="entry name" value="Citrate_synthase_typ-I"/>
</dbReference>
<evidence type="ECO:0000256" key="4">
    <source>
        <dbReference type="ARBA" id="ARBA00022679"/>
    </source>
</evidence>
<dbReference type="PRINTS" id="PR00143">
    <property type="entry name" value="CITRTSNTHASE"/>
</dbReference>
<comment type="pathway">
    <text evidence="1 9">Carbohydrate metabolism; tricarboxylic acid cycle; isocitrate from oxaloacetate: step 1/2.</text>
</comment>
<dbReference type="PROSITE" id="PS00480">
    <property type="entry name" value="CITRATE_SYNTHASE"/>
    <property type="match status" value="1"/>
</dbReference>
<dbReference type="Pfam" id="PF00285">
    <property type="entry name" value="Citrate_synt"/>
    <property type="match status" value="1"/>
</dbReference>